<proteinExistence type="predicted"/>
<sequence>MDPPAAAHDHPGAARRDHPGCRPKRPRSDGGTPARTSVVGGPATGDAASPPFGPGTPPRRAGGCGGRPATPPSDSGSSGALPGDPPAVRPPPSARASRGRGRGCGCGRGRRGRCGGSAGTGASSGPRGGPARPASRPHPGRYARPGQGPRWRRRHHGPGAVTGPGDGTGAPAAGAGSRRPSAAPQGRAPGRRQGAGTTARCRATRPARLPAGAFARVVDARLITRLITWVGCGEDQPAGAGVGPGQSPAPGRHTSGAPADSAGAPLVVAFDQSRGSCGRPPSAGRPEEVSSRADSAAACPWSSWRCSSSTRLGSSMGVKKPRIARRAPPT</sequence>
<evidence type="ECO:0000313" key="2">
    <source>
        <dbReference type="EMBL" id="SNX94970.1"/>
    </source>
</evidence>
<dbReference type="AlphaFoldDB" id="A0A285E7P8"/>
<feature type="region of interest" description="Disordered" evidence="1">
    <location>
        <begin position="238"/>
        <end position="330"/>
    </location>
</feature>
<feature type="compositionally biased region" description="Basic and acidic residues" evidence="1">
    <location>
        <begin position="7"/>
        <end position="20"/>
    </location>
</feature>
<feature type="compositionally biased region" description="Low complexity" evidence="1">
    <location>
        <begin position="169"/>
        <end position="208"/>
    </location>
</feature>
<keyword evidence="3" id="KW-1185">Reference proteome</keyword>
<evidence type="ECO:0000313" key="3">
    <source>
        <dbReference type="Proteomes" id="UP000219514"/>
    </source>
</evidence>
<reference evidence="2 3" key="1">
    <citation type="submission" date="2017-09" db="EMBL/GenBank/DDBJ databases">
        <authorList>
            <person name="Ehlers B."/>
            <person name="Leendertz F.H."/>
        </authorList>
    </citation>
    <scope>NUCLEOTIDE SEQUENCE [LARGE SCALE GENOMIC DNA]</scope>
    <source>
        <strain evidence="2 3">DSM 46844</strain>
    </source>
</reference>
<feature type="compositionally biased region" description="Pro residues" evidence="1">
    <location>
        <begin position="83"/>
        <end position="93"/>
    </location>
</feature>
<feature type="compositionally biased region" description="Low complexity" evidence="1">
    <location>
        <begin position="120"/>
        <end position="134"/>
    </location>
</feature>
<feature type="compositionally biased region" description="Basic residues" evidence="1">
    <location>
        <begin position="319"/>
        <end position="330"/>
    </location>
</feature>
<organism evidence="2 3">
    <name type="scientific">Geodermatophilus sabuli</name>
    <dbReference type="NCBI Taxonomy" id="1564158"/>
    <lineage>
        <taxon>Bacteria</taxon>
        <taxon>Bacillati</taxon>
        <taxon>Actinomycetota</taxon>
        <taxon>Actinomycetes</taxon>
        <taxon>Geodermatophilales</taxon>
        <taxon>Geodermatophilaceae</taxon>
        <taxon>Geodermatophilus</taxon>
    </lineage>
</organism>
<dbReference type="EMBL" id="OBDO01000001">
    <property type="protein sequence ID" value="SNX94970.1"/>
    <property type="molecule type" value="Genomic_DNA"/>
</dbReference>
<accession>A0A285E7P8</accession>
<protein>
    <submittedName>
        <fullName evidence="2">Uncharacterized protein</fullName>
    </submittedName>
</protein>
<feature type="compositionally biased region" description="Polar residues" evidence="1">
    <location>
        <begin position="304"/>
        <end position="313"/>
    </location>
</feature>
<feature type="region of interest" description="Disordered" evidence="1">
    <location>
        <begin position="1"/>
        <end position="208"/>
    </location>
</feature>
<dbReference type="Proteomes" id="UP000219514">
    <property type="component" value="Unassembled WGS sequence"/>
</dbReference>
<name>A0A285E7P8_9ACTN</name>
<evidence type="ECO:0000256" key="1">
    <source>
        <dbReference type="SAM" id="MobiDB-lite"/>
    </source>
</evidence>
<gene>
    <name evidence="2" type="ORF">SAMN06893097_101771</name>
</gene>